<feature type="non-terminal residue" evidence="2">
    <location>
        <position position="132"/>
    </location>
</feature>
<evidence type="ECO:0000313" key="3">
    <source>
        <dbReference type="Proteomes" id="UP000838878"/>
    </source>
</evidence>
<dbReference type="EMBL" id="OV170224">
    <property type="protein sequence ID" value="CAH0723904.1"/>
    <property type="molecule type" value="Genomic_DNA"/>
</dbReference>
<reference evidence="2" key="1">
    <citation type="submission" date="2021-12" db="EMBL/GenBank/DDBJ databases">
        <authorList>
            <person name="Martin H S."/>
        </authorList>
    </citation>
    <scope>NUCLEOTIDE SEQUENCE</scope>
</reference>
<proteinExistence type="predicted"/>
<keyword evidence="3" id="KW-1185">Reference proteome</keyword>
<organism evidence="2 3">
    <name type="scientific">Brenthis ino</name>
    <name type="common">lesser marbled fritillary</name>
    <dbReference type="NCBI Taxonomy" id="405034"/>
    <lineage>
        <taxon>Eukaryota</taxon>
        <taxon>Metazoa</taxon>
        <taxon>Ecdysozoa</taxon>
        <taxon>Arthropoda</taxon>
        <taxon>Hexapoda</taxon>
        <taxon>Insecta</taxon>
        <taxon>Pterygota</taxon>
        <taxon>Neoptera</taxon>
        <taxon>Endopterygota</taxon>
        <taxon>Lepidoptera</taxon>
        <taxon>Glossata</taxon>
        <taxon>Ditrysia</taxon>
        <taxon>Papilionoidea</taxon>
        <taxon>Nymphalidae</taxon>
        <taxon>Heliconiinae</taxon>
        <taxon>Argynnini</taxon>
        <taxon>Brenthis</taxon>
    </lineage>
</organism>
<sequence length="132" mass="15917">MSACSRGTNTVTILKEANRVWKEEDVIMPKTKKKSQSREELLEKKRRNERERYARIKKDPTRLAAYKEKDKRKYLKRRATGALKTIHEMTEHEKRQCRKSWKPKYYNKKCVAKKTSEDIMRANTRSNRIKKN</sequence>
<dbReference type="AlphaFoldDB" id="A0A8J9US23"/>
<name>A0A8J9US23_9NEOP</name>
<gene>
    <name evidence="2" type="ORF">BINO364_LOCUS9672</name>
</gene>
<dbReference type="OrthoDB" id="6375801at2759"/>
<dbReference type="Proteomes" id="UP000838878">
    <property type="component" value="Chromosome 4"/>
</dbReference>
<feature type="region of interest" description="Disordered" evidence="1">
    <location>
        <begin position="28"/>
        <end position="58"/>
    </location>
</feature>
<evidence type="ECO:0000313" key="2">
    <source>
        <dbReference type="EMBL" id="CAH0723904.1"/>
    </source>
</evidence>
<accession>A0A8J9US23</accession>
<evidence type="ECO:0000256" key="1">
    <source>
        <dbReference type="SAM" id="MobiDB-lite"/>
    </source>
</evidence>
<feature type="compositionally biased region" description="Basic and acidic residues" evidence="1">
    <location>
        <begin position="36"/>
        <end position="58"/>
    </location>
</feature>
<protein>
    <submittedName>
        <fullName evidence="2">Uncharacterized protein</fullName>
    </submittedName>
</protein>